<gene>
    <name evidence="2" type="ORF">MICPUCDRAFT_61618</name>
</gene>
<accession>C1MIF0</accession>
<organism evidence="3">
    <name type="scientific">Micromonas pusilla (strain CCMP1545)</name>
    <name type="common">Picoplanktonic green alga</name>
    <dbReference type="NCBI Taxonomy" id="564608"/>
    <lineage>
        <taxon>Eukaryota</taxon>
        <taxon>Viridiplantae</taxon>
        <taxon>Chlorophyta</taxon>
        <taxon>Mamiellophyceae</taxon>
        <taxon>Mamiellales</taxon>
        <taxon>Mamiellaceae</taxon>
        <taxon>Micromonas</taxon>
    </lineage>
</organism>
<evidence type="ECO:0000313" key="3">
    <source>
        <dbReference type="Proteomes" id="UP000001876"/>
    </source>
</evidence>
<evidence type="ECO:0000256" key="1">
    <source>
        <dbReference type="SAM" id="MobiDB-lite"/>
    </source>
</evidence>
<sequence>MSPTASAAGRVLDISETLTAPGKVDLAATLARLRDLDALLRRPGDDGDAAARAFCEGPEDAPARSALRWSVAMLSKRDGDDLRAGGARARPLTHLQAATLQILVSVSGADHRSQFGHRSRDGSHLEWPTRRGLALATRRWRPDVDVPTGLLPPLLALATETDARTAPQVRMRALQLAGSLTRDARVPPRMVAGGWPTAAAKALERRPRPDFSEDESKMFVYEREAWQRVDEACAGVEPENGEEGEDDDDEDAADEDRRAGSREAGASAAAAAPASGPGPGPGPGARVLPTPPPSRPLTREAPAPEPLTWRVMPEAGERELEDGDLAASDAGSWRGQLVRIAGLASRPDANGKLGYAQGVGSSEGRIAVLINPLGVQGHGEAAEMLSVKRERCSVVEGRKQPAGGGVGGSGSGGGVLCDGETVLEVPLRELRARIAAKGPTSLVEGEEIILERLSEGRKALACEDFETASKRFEDALSTSTELHDHKSLVRAHIMWLCHTARAGMGIDATSSDTSSDACLSDAYASRAMDVLEFRLDTTFRDARPGERVVPSLFEMADPEELAFFTVLCVACEDPVPELSAFLGPSLTLRLASDVFLPRLFKTDGVGAAEDWRRLDVALRVVETEWRLGAIATVWREGGVNGERGAAEVAPVPSGVVERYKAARALFLRAYYALLVKKFAPGETDDEKRAHATSWSKEMRAVAQVNPFVLSFVSSGYRDVLSD</sequence>
<dbReference type="AlphaFoldDB" id="C1MIF0"/>
<protein>
    <submittedName>
        <fullName evidence="2">Predicted protein</fullName>
    </submittedName>
</protein>
<name>C1MIF0_MICPC</name>
<dbReference type="GeneID" id="9680995"/>
<feature type="compositionally biased region" description="Low complexity" evidence="1">
    <location>
        <begin position="262"/>
        <end position="275"/>
    </location>
</feature>
<proteinExistence type="predicted"/>
<feature type="compositionally biased region" description="Acidic residues" evidence="1">
    <location>
        <begin position="239"/>
        <end position="254"/>
    </location>
</feature>
<keyword evidence="3" id="KW-1185">Reference proteome</keyword>
<dbReference type="KEGG" id="mpp:MICPUCDRAFT_61618"/>
<dbReference type="Proteomes" id="UP000001876">
    <property type="component" value="Unassembled WGS sequence"/>
</dbReference>
<reference evidence="2 3" key="1">
    <citation type="journal article" date="2009" name="Science">
        <title>Green evolution and dynamic adaptations revealed by genomes of the marine picoeukaryotes Micromonas.</title>
        <authorList>
            <person name="Worden A.Z."/>
            <person name="Lee J.H."/>
            <person name="Mock T."/>
            <person name="Rouze P."/>
            <person name="Simmons M.P."/>
            <person name="Aerts A.L."/>
            <person name="Allen A.E."/>
            <person name="Cuvelier M.L."/>
            <person name="Derelle E."/>
            <person name="Everett M.V."/>
            <person name="Foulon E."/>
            <person name="Grimwood J."/>
            <person name="Gundlach H."/>
            <person name="Henrissat B."/>
            <person name="Napoli C."/>
            <person name="McDonald S.M."/>
            <person name="Parker M.S."/>
            <person name="Rombauts S."/>
            <person name="Salamov A."/>
            <person name="Von Dassow P."/>
            <person name="Badger J.H."/>
            <person name="Coutinho P.M."/>
            <person name="Demir E."/>
            <person name="Dubchak I."/>
            <person name="Gentemann C."/>
            <person name="Eikrem W."/>
            <person name="Gready J.E."/>
            <person name="John U."/>
            <person name="Lanier W."/>
            <person name="Lindquist E.A."/>
            <person name="Lucas S."/>
            <person name="Mayer K.F."/>
            <person name="Moreau H."/>
            <person name="Not F."/>
            <person name="Otillar R."/>
            <person name="Panaud O."/>
            <person name="Pangilinan J."/>
            <person name="Paulsen I."/>
            <person name="Piegu B."/>
            <person name="Poliakov A."/>
            <person name="Robbens S."/>
            <person name="Schmutz J."/>
            <person name="Toulza E."/>
            <person name="Wyss T."/>
            <person name="Zelensky A."/>
            <person name="Zhou K."/>
            <person name="Armbrust E.V."/>
            <person name="Bhattacharya D."/>
            <person name="Goodenough U.W."/>
            <person name="Van de Peer Y."/>
            <person name="Grigoriev I.V."/>
        </authorList>
    </citation>
    <scope>NUCLEOTIDE SEQUENCE [LARGE SCALE GENOMIC DNA]</scope>
    <source>
        <strain evidence="2 3">CCMP1545</strain>
    </source>
</reference>
<evidence type="ECO:0000313" key="2">
    <source>
        <dbReference type="EMBL" id="EEH60370.1"/>
    </source>
</evidence>
<dbReference type="EMBL" id="GG663735">
    <property type="protein sequence ID" value="EEH60370.1"/>
    <property type="molecule type" value="Genomic_DNA"/>
</dbReference>
<feature type="region of interest" description="Disordered" evidence="1">
    <location>
        <begin position="235"/>
        <end position="310"/>
    </location>
</feature>
<dbReference type="RefSeq" id="XP_003055118.1">
    <property type="nucleotide sequence ID" value="XM_003055072.1"/>
</dbReference>